<name>A0A521AH08_9BACT</name>
<dbReference type="EMBL" id="FXTP01000001">
    <property type="protein sequence ID" value="SMO33990.1"/>
    <property type="molecule type" value="Genomic_DNA"/>
</dbReference>
<sequence>MMQEIKSQKLLAVLAGILLLSLSVNEALAQHGGYAGASSRIGYSARGMAMSNAMAAVTSQGSYAYYNPAQSALFSESRQADLTVGALQYDRVFQSTGAQFQLPPSAGISFHILRTGVTDIDGRTQSGYPTQMFDASEYQLASSFGIRLSEKMSGGIGVKFNLANYHPDLENTTSFGLDLGLLYQSDRNINVAFTVKDMLASYTWNSQDLYQLDQARNVVNNFPTRLVWGLAWQPQAFTISADFEVQVQESETTTQEYFVENGTPNLQTRSKNITTSTSKLRLGGMWNAHERFTLRAGWQLPDLDDSASWGLSSGFSVHLPFDMLSPSIDYAFVLEPYQISNMHVFSLRLNL</sequence>
<reference evidence="2 3" key="1">
    <citation type="submission" date="2017-05" db="EMBL/GenBank/DDBJ databases">
        <authorList>
            <person name="Varghese N."/>
            <person name="Submissions S."/>
        </authorList>
    </citation>
    <scope>NUCLEOTIDE SEQUENCE [LARGE SCALE GENOMIC DNA]</scope>
    <source>
        <strain evidence="2 3">DSM 21985</strain>
    </source>
</reference>
<evidence type="ECO:0000313" key="3">
    <source>
        <dbReference type="Proteomes" id="UP000317557"/>
    </source>
</evidence>
<dbReference type="Proteomes" id="UP000317557">
    <property type="component" value="Unassembled WGS sequence"/>
</dbReference>
<feature type="signal peptide" evidence="1">
    <location>
        <begin position="1"/>
        <end position="29"/>
    </location>
</feature>
<accession>A0A521AH08</accession>
<evidence type="ECO:0000313" key="2">
    <source>
        <dbReference type="EMBL" id="SMO33990.1"/>
    </source>
</evidence>
<proteinExistence type="predicted"/>
<organism evidence="2 3">
    <name type="scientific">Gracilimonas mengyeensis</name>
    <dbReference type="NCBI Taxonomy" id="1302730"/>
    <lineage>
        <taxon>Bacteria</taxon>
        <taxon>Pseudomonadati</taxon>
        <taxon>Balneolota</taxon>
        <taxon>Balneolia</taxon>
        <taxon>Balneolales</taxon>
        <taxon>Balneolaceae</taxon>
        <taxon>Gracilimonas</taxon>
    </lineage>
</organism>
<feature type="chain" id="PRO_5021807378" description="Long-chain fatty acid transport protein" evidence="1">
    <location>
        <begin position="30"/>
        <end position="351"/>
    </location>
</feature>
<evidence type="ECO:0008006" key="4">
    <source>
        <dbReference type="Google" id="ProtNLM"/>
    </source>
</evidence>
<dbReference type="Gene3D" id="2.40.160.60">
    <property type="entry name" value="Outer membrane protein transport protein (OMPP1/FadL/TodX)"/>
    <property type="match status" value="1"/>
</dbReference>
<dbReference type="SUPFAM" id="SSF56935">
    <property type="entry name" value="Porins"/>
    <property type="match status" value="1"/>
</dbReference>
<evidence type="ECO:0000256" key="1">
    <source>
        <dbReference type="SAM" id="SignalP"/>
    </source>
</evidence>
<protein>
    <recommendedName>
        <fullName evidence="4">Long-chain fatty acid transport protein</fullName>
    </recommendedName>
</protein>
<dbReference type="AlphaFoldDB" id="A0A521AH08"/>
<keyword evidence="1" id="KW-0732">Signal</keyword>
<keyword evidence="3" id="KW-1185">Reference proteome</keyword>
<dbReference type="RefSeq" id="WP_246075085.1">
    <property type="nucleotide sequence ID" value="NZ_FXTP01000001.1"/>
</dbReference>
<gene>
    <name evidence="2" type="ORF">SAMN06265219_101120</name>
</gene>